<evidence type="ECO:0000256" key="1">
    <source>
        <dbReference type="SAM" id="MobiDB-lite"/>
    </source>
</evidence>
<dbReference type="AlphaFoldDB" id="A0A5C4LF75"/>
<reference evidence="2 3" key="1">
    <citation type="submission" date="2019-06" db="EMBL/GenBank/DDBJ databases">
        <title>Genome of Methylobacterium sp. 17Sr1-39.</title>
        <authorList>
            <person name="Seo T."/>
        </authorList>
    </citation>
    <scope>NUCLEOTIDE SEQUENCE [LARGE SCALE GENOMIC DNA]</scope>
    <source>
        <strain evidence="2 3">17Sr1-39</strain>
    </source>
</reference>
<dbReference type="OrthoDB" id="9982659at2"/>
<name>A0A5C4LF75_9HYPH</name>
<proteinExistence type="predicted"/>
<evidence type="ECO:0000313" key="2">
    <source>
        <dbReference type="EMBL" id="TNC10865.1"/>
    </source>
</evidence>
<comment type="caution">
    <text evidence="2">The sequence shown here is derived from an EMBL/GenBank/DDBJ whole genome shotgun (WGS) entry which is preliminary data.</text>
</comment>
<feature type="compositionally biased region" description="Basic and acidic residues" evidence="1">
    <location>
        <begin position="236"/>
        <end position="261"/>
    </location>
</feature>
<feature type="region of interest" description="Disordered" evidence="1">
    <location>
        <begin position="201"/>
        <end position="261"/>
    </location>
</feature>
<dbReference type="RefSeq" id="WP_139037939.1">
    <property type="nucleotide sequence ID" value="NZ_VDDA01000011.1"/>
</dbReference>
<protein>
    <submittedName>
        <fullName evidence="2">Uncharacterized protein</fullName>
    </submittedName>
</protein>
<gene>
    <name evidence="2" type="ORF">FF100_22195</name>
</gene>
<dbReference type="EMBL" id="VDDA01000011">
    <property type="protein sequence ID" value="TNC10865.1"/>
    <property type="molecule type" value="Genomic_DNA"/>
</dbReference>
<feature type="region of interest" description="Disordered" evidence="1">
    <location>
        <begin position="282"/>
        <end position="323"/>
    </location>
</feature>
<organism evidence="2 3">
    <name type="scientific">Methylobacterium terricola</name>
    <dbReference type="NCBI Taxonomy" id="2583531"/>
    <lineage>
        <taxon>Bacteria</taxon>
        <taxon>Pseudomonadati</taxon>
        <taxon>Pseudomonadota</taxon>
        <taxon>Alphaproteobacteria</taxon>
        <taxon>Hyphomicrobiales</taxon>
        <taxon>Methylobacteriaceae</taxon>
        <taxon>Methylobacterium</taxon>
    </lineage>
</organism>
<evidence type="ECO:0000313" key="3">
    <source>
        <dbReference type="Proteomes" id="UP000305267"/>
    </source>
</evidence>
<accession>A0A5C4LF75</accession>
<dbReference type="Proteomes" id="UP000305267">
    <property type="component" value="Unassembled WGS sequence"/>
</dbReference>
<keyword evidence="3" id="KW-1185">Reference proteome</keyword>
<sequence length="323" mass="36506">MKTETPTFTPMRRDKKRGYYLNDRAEKASLNALVEGFRRGSYILPRSVRRFLRRPLEAYQGRPRLAKAISILANLIGRFHTGEHNFVQRGCGIGGEGAGFFLSRKGLCGPNGFQGLTEALVREATQVLIQIGFIERITPAGELTEVRAPKNAKTPFGYFRRGLKAKKDALGRIRSPMVMYRLGPDTRQLFAKTLRRTETRGEGAVGEPLWSNSVNILDSEPGGNRAGKHSGSSYDDAGHDPGDPRFHRYRPNPDRDPLTKRRWPDAVRLAEMEKLEQWKRGPKPNLAFERHREAQWRLPTQASDPMPRLSRGALTSRFLRGDG</sequence>